<name>A0ACB7Y3E6_9ERIC</name>
<comment type="caution">
    <text evidence="1">The sequence shown here is derived from an EMBL/GenBank/DDBJ whole genome shotgun (WGS) entry which is preliminary data.</text>
</comment>
<keyword evidence="2" id="KW-1185">Reference proteome</keyword>
<accession>A0ACB7Y3E6</accession>
<proteinExistence type="predicted"/>
<evidence type="ECO:0000313" key="2">
    <source>
        <dbReference type="Proteomes" id="UP000828048"/>
    </source>
</evidence>
<protein>
    <submittedName>
        <fullName evidence="1">Uncharacterized protein</fullName>
    </submittedName>
</protein>
<dbReference type="Proteomes" id="UP000828048">
    <property type="component" value="Chromosome 5"/>
</dbReference>
<evidence type="ECO:0000313" key="1">
    <source>
        <dbReference type="EMBL" id="KAH7847543.1"/>
    </source>
</evidence>
<organism evidence="1 2">
    <name type="scientific">Vaccinium darrowii</name>
    <dbReference type="NCBI Taxonomy" id="229202"/>
    <lineage>
        <taxon>Eukaryota</taxon>
        <taxon>Viridiplantae</taxon>
        <taxon>Streptophyta</taxon>
        <taxon>Embryophyta</taxon>
        <taxon>Tracheophyta</taxon>
        <taxon>Spermatophyta</taxon>
        <taxon>Magnoliopsida</taxon>
        <taxon>eudicotyledons</taxon>
        <taxon>Gunneridae</taxon>
        <taxon>Pentapetalae</taxon>
        <taxon>asterids</taxon>
        <taxon>Ericales</taxon>
        <taxon>Ericaceae</taxon>
        <taxon>Vaccinioideae</taxon>
        <taxon>Vaccinieae</taxon>
        <taxon>Vaccinium</taxon>
    </lineage>
</organism>
<sequence>MNSNVENLPPHVLLFPFPAHSHVHSLLKLAELLCHGGLRVTFLVADQTHSRLVNDTAVRSHFDRYSGRFRFQNLHDGLLPKDRIVPEFPVSFLEAAKPRFEDVLVAGKSSITCIIVDVMMLSFAVDVAGQVGVPIMCHPNSCPSDLWAVRCVPKLIEAGEIPFQENLPPHVLLFPFPAHSHVHSLLKLAELLCHGGLCVTFLVTDQTHSLLVNDTAVRSHFDRYSGRFRFQNLHDGLLPKDRTVPEFPSSFLEAAMPRFKDLLVAGKSSITCIIVDIMVVSFAVDVAEQIGVPIMCHPSSCPSDLWAVRCVPKLIEAGEIPFQGMVLCFVFWPQDSNNIGMETTLVN</sequence>
<reference evidence="1 2" key="1">
    <citation type="journal article" date="2021" name="Hortic Res">
        <title>High-quality reference genome and annotation aids understanding of berry development for evergreen blueberry (Vaccinium darrowii).</title>
        <authorList>
            <person name="Yu J."/>
            <person name="Hulse-Kemp A.M."/>
            <person name="Babiker E."/>
            <person name="Staton M."/>
        </authorList>
    </citation>
    <scope>NUCLEOTIDE SEQUENCE [LARGE SCALE GENOMIC DNA]</scope>
    <source>
        <strain evidence="2">cv. NJ 8807/NJ 8810</strain>
        <tissue evidence="1">Young leaf</tissue>
    </source>
</reference>
<dbReference type="EMBL" id="CM037155">
    <property type="protein sequence ID" value="KAH7847543.1"/>
    <property type="molecule type" value="Genomic_DNA"/>
</dbReference>
<gene>
    <name evidence="1" type="ORF">Vadar_027386</name>
</gene>